<dbReference type="InterPro" id="IPR058163">
    <property type="entry name" value="LysR-type_TF_proteobact-type"/>
</dbReference>
<dbReference type="Gene3D" id="1.10.10.10">
    <property type="entry name" value="Winged helix-like DNA-binding domain superfamily/Winged helix DNA-binding domain"/>
    <property type="match status" value="1"/>
</dbReference>
<keyword evidence="3" id="KW-0238">DNA-binding</keyword>
<keyword evidence="7" id="KW-1185">Reference proteome</keyword>
<dbReference type="FunFam" id="1.10.10.10:FF:000001">
    <property type="entry name" value="LysR family transcriptional regulator"/>
    <property type="match status" value="1"/>
</dbReference>
<feature type="domain" description="HTH lysR-type" evidence="5">
    <location>
        <begin position="1"/>
        <end position="60"/>
    </location>
</feature>
<dbReference type="Pfam" id="PF00126">
    <property type="entry name" value="HTH_1"/>
    <property type="match status" value="1"/>
</dbReference>
<accession>A0A443IAI1</accession>
<sequence length="303" mass="33646">MLKDVRDISLFSAIAGADSLSAAARQLGLSLAVVSKRLNQMEQQLGVRLFHRTTRHISLTDEGQIFAIHAARLLDEFDAVENALSSRKGNVSGTLRITATHSLGRRWLMPIVSDFMQQHESLKLQFNFSDEVIDLAESGFDLAIRFGALNDSRLVARELAPNRRVLCASPAYAERCGLPQSFHELAVHTCIGIGESAVVEWFFGAGEEQQSIMVNPRYRVNNGEAAHELALRGAGITLKSLWDVADDLRSHKLIEVLPHQPLSAAPLHAIWLNGRHQPLRVRLFVAQLKTALQSAWHNRVLSQ</sequence>
<evidence type="ECO:0000256" key="4">
    <source>
        <dbReference type="ARBA" id="ARBA00023163"/>
    </source>
</evidence>
<evidence type="ECO:0000256" key="1">
    <source>
        <dbReference type="ARBA" id="ARBA00009437"/>
    </source>
</evidence>
<keyword evidence="2" id="KW-0805">Transcription regulation</keyword>
<dbReference type="InterPro" id="IPR036388">
    <property type="entry name" value="WH-like_DNA-bd_sf"/>
</dbReference>
<dbReference type="SUPFAM" id="SSF46785">
    <property type="entry name" value="Winged helix' DNA-binding domain"/>
    <property type="match status" value="1"/>
</dbReference>
<dbReference type="PANTHER" id="PTHR30537">
    <property type="entry name" value="HTH-TYPE TRANSCRIPTIONAL REGULATOR"/>
    <property type="match status" value="1"/>
</dbReference>
<proteinExistence type="inferred from homology"/>
<evidence type="ECO:0000256" key="3">
    <source>
        <dbReference type="ARBA" id="ARBA00023125"/>
    </source>
</evidence>
<dbReference type="Proteomes" id="UP000288794">
    <property type="component" value="Unassembled WGS sequence"/>
</dbReference>
<dbReference type="Pfam" id="PF03466">
    <property type="entry name" value="LysR_substrate"/>
    <property type="match status" value="1"/>
</dbReference>
<dbReference type="RefSeq" id="WP_128178862.1">
    <property type="nucleotide sequence ID" value="NZ_CP071409.1"/>
</dbReference>
<dbReference type="InterPro" id="IPR000847">
    <property type="entry name" value="LysR_HTH_N"/>
</dbReference>
<protein>
    <submittedName>
        <fullName evidence="6">LysR family transcriptional regulator</fullName>
    </submittedName>
</protein>
<evidence type="ECO:0000313" key="7">
    <source>
        <dbReference type="Proteomes" id="UP000288794"/>
    </source>
</evidence>
<comment type="caution">
    <text evidence="6">The sequence shown here is derived from an EMBL/GenBank/DDBJ whole genome shotgun (WGS) entry which is preliminary data.</text>
</comment>
<dbReference type="Gene3D" id="3.40.190.290">
    <property type="match status" value="1"/>
</dbReference>
<evidence type="ECO:0000259" key="5">
    <source>
        <dbReference type="PROSITE" id="PS50931"/>
    </source>
</evidence>
<evidence type="ECO:0000313" key="6">
    <source>
        <dbReference type="EMBL" id="RWR01231.1"/>
    </source>
</evidence>
<keyword evidence="4" id="KW-0804">Transcription</keyword>
<reference evidence="6 7" key="1">
    <citation type="submission" date="2014-04" db="EMBL/GenBank/DDBJ databases">
        <title>Draft genome sequence of Pantoea beijingensis strain LMG 27579, an emerging pathogen to Pleurotus eryngii with potential industrial application.</title>
        <authorList>
            <person name="Xu F."/>
            <person name="Liu Y."/>
            <person name="Wang S."/>
            <person name="Yin Y."/>
            <person name="Ma Y."/>
            <person name="Zhao S."/>
            <person name="Rong C."/>
        </authorList>
    </citation>
    <scope>NUCLEOTIDE SEQUENCE [LARGE SCALE GENOMIC DNA]</scope>
    <source>
        <strain evidence="6 7">LMG 27579</strain>
    </source>
</reference>
<dbReference type="CDD" id="cd08422">
    <property type="entry name" value="PBP2_CrgA_like"/>
    <property type="match status" value="1"/>
</dbReference>
<evidence type="ECO:0000256" key="2">
    <source>
        <dbReference type="ARBA" id="ARBA00023015"/>
    </source>
</evidence>
<dbReference type="AlphaFoldDB" id="A0A443IAI1"/>
<dbReference type="GO" id="GO:0003677">
    <property type="term" value="F:DNA binding"/>
    <property type="evidence" value="ECO:0007669"/>
    <property type="project" value="UniProtKB-KW"/>
</dbReference>
<dbReference type="SUPFAM" id="SSF53850">
    <property type="entry name" value="Periplasmic binding protein-like II"/>
    <property type="match status" value="1"/>
</dbReference>
<organism evidence="6 7">
    <name type="scientific">[Pantoea] beijingensis</name>
    <dbReference type="NCBI Taxonomy" id="1324864"/>
    <lineage>
        <taxon>Bacteria</taxon>
        <taxon>Pseudomonadati</taxon>
        <taxon>Pseudomonadota</taxon>
        <taxon>Gammaproteobacteria</taxon>
        <taxon>Enterobacterales</taxon>
        <taxon>Erwiniaceae</taxon>
        <taxon>Erwinia</taxon>
    </lineage>
</organism>
<dbReference type="FunFam" id="3.40.190.290:FF:000001">
    <property type="entry name" value="Transcriptional regulator, LysR family"/>
    <property type="match status" value="1"/>
</dbReference>
<dbReference type="EMBL" id="JMEE01000039">
    <property type="protein sequence ID" value="RWR01231.1"/>
    <property type="molecule type" value="Genomic_DNA"/>
</dbReference>
<dbReference type="InterPro" id="IPR036390">
    <property type="entry name" value="WH_DNA-bd_sf"/>
</dbReference>
<name>A0A443IAI1_9GAMM</name>
<comment type="similarity">
    <text evidence="1">Belongs to the LysR transcriptional regulatory family.</text>
</comment>
<dbReference type="PROSITE" id="PS50931">
    <property type="entry name" value="HTH_LYSR"/>
    <property type="match status" value="1"/>
</dbReference>
<dbReference type="InterPro" id="IPR005119">
    <property type="entry name" value="LysR_subst-bd"/>
</dbReference>
<dbReference type="PANTHER" id="PTHR30537:SF5">
    <property type="entry name" value="HTH-TYPE TRANSCRIPTIONAL ACTIVATOR TTDR-RELATED"/>
    <property type="match status" value="1"/>
</dbReference>
<dbReference type="GO" id="GO:0003700">
    <property type="term" value="F:DNA-binding transcription factor activity"/>
    <property type="evidence" value="ECO:0007669"/>
    <property type="project" value="InterPro"/>
</dbReference>
<gene>
    <name evidence="6" type="ORF">ED28_15030</name>
</gene>